<dbReference type="EMBL" id="AWUY01000048">
    <property type="protein sequence ID" value="ERJ79449.1"/>
    <property type="molecule type" value="Genomic_DNA"/>
</dbReference>
<comment type="caution">
    <text evidence="1">The sequence shown here is derived from an EMBL/GenBank/DDBJ whole genome shotgun (WGS) entry which is preliminary data.</text>
</comment>
<organism evidence="1 2">
    <name type="scientific">Prevotella disiens JCM 6334 = ATCC 29426</name>
    <dbReference type="NCBI Taxonomy" id="1235811"/>
    <lineage>
        <taxon>Bacteria</taxon>
        <taxon>Pseudomonadati</taxon>
        <taxon>Bacteroidota</taxon>
        <taxon>Bacteroidia</taxon>
        <taxon>Bacteroidales</taxon>
        <taxon>Prevotellaceae</taxon>
        <taxon>Prevotella</taxon>
    </lineage>
</organism>
<reference evidence="1 2" key="1">
    <citation type="submission" date="2013-06" db="EMBL/GenBank/DDBJ databases">
        <authorList>
            <person name="Weinstock G."/>
            <person name="Sodergren E."/>
            <person name="Lobos E.A."/>
            <person name="Fulton L."/>
            <person name="Fulton R."/>
            <person name="Courtney L."/>
            <person name="Fronick C."/>
            <person name="O'Laughlin M."/>
            <person name="Godfrey J."/>
            <person name="Wilson R.M."/>
            <person name="Miner T."/>
            <person name="Farmer C."/>
            <person name="Delehaunty K."/>
            <person name="Cordes M."/>
            <person name="Minx P."/>
            <person name="Tomlinson C."/>
            <person name="Chen J."/>
            <person name="Wollam A."/>
            <person name="Pepin K.H."/>
            <person name="Bhonagiri V."/>
            <person name="Zhang X."/>
            <person name="Warren W."/>
            <person name="Mitreva M."/>
            <person name="Mardis E.R."/>
            <person name="Wilson R.K."/>
        </authorList>
    </citation>
    <scope>NUCLEOTIDE SEQUENCE [LARGE SCALE GENOMIC DNA]</scope>
    <source>
        <strain evidence="1 2">ATCC 29426</strain>
    </source>
</reference>
<evidence type="ECO:0000313" key="2">
    <source>
        <dbReference type="Proteomes" id="UP000016660"/>
    </source>
</evidence>
<evidence type="ECO:0000313" key="1">
    <source>
        <dbReference type="EMBL" id="ERJ79449.1"/>
    </source>
</evidence>
<keyword evidence="2" id="KW-1185">Reference proteome</keyword>
<gene>
    <name evidence="1" type="ORF">HMPREF0653_00628</name>
</gene>
<proteinExistence type="predicted"/>
<name>A0ABN0NU91_9BACT</name>
<protein>
    <submittedName>
        <fullName evidence="1">Uncharacterized protein</fullName>
    </submittedName>
</protein>
<sequence length="62" mass="7071">MTFKTIGFAFQNSRSYFFKVVKSTSISYTNANKNIANKNKGSLKQVMIPRRGVIYHVPLSKI</sequence>
<dbReference type="Proteomes" id="UP000016660">
    <property type="component" value="Unassembled WGS sequence"/>
</dbReference>
<accession>A0ABN0NU91</accession>